<dbReference type="InterPro" id="IPR012340">
    <property type="entry name" value="NA-bd_OB-fold"/>
</dbReference>
<comment type="similarity">
    <text evidence="2">Belongs to the eukaryotic RPB7/RPC8 RNA polymerase subunit family.</text>
</comment>
<protein>
    <submittedName>
        <fullName evidence="7">DNA-directed RNA polymerase subunit</fullName>
    </submittedName>
    <submittedName>
        <fullName evidence="6">RNA polymerase III subunit Rpc25</fullName>
    </submittedName>
</protein>
<dbReference type="OrthoDB" id="10256606at2759"/>
<evidence type="ECO:0000256" key="2">
    <source>
        <dbReference type="ARBA" id="ARBA00009307"/>
    </source>
</evidence>
<dbReference type="InterPro" id="IPR045113">
    <property type="entry name" value="Rpb7-like"/>
</dbReference>
<dbReference type="Gene3D" id="2.40.50.140">
    <property type="entry name" value="Nucleic acid-binding proteins"/>
    <property type="match status" value="1"/>
</dbReference>
<accession>A0A9Q9C4X0</accession>
<dbReference type="InterPro" id="IPR013238">
    <property type="entry name" value="RNA_pol_III_Rbc25"/>
</dbReference>
<organism evidence="6 8">
    <name type="scientific">Encephalitozoon hellem</name>
    <name type="common">Microsporidian parasite</name>
    <dbReference type="NCBI Taxonomy" id="27973"/>
    <lineage>
        <taxon>Eukaryota</taxon>
        <taxon>Fungi</taxon>
        <taxon>Fungi incertae sedis</taxon>
        <taxon>Microsporidia</taxon>
        <taxon>Unikaryonidae</taxon>
        <taxon>Encephalitozoon</taxon>
    </lineage>
</organism>
<keyword evidence="3 7" id="KW-0240">DNA-directed RNA polymerase</keyword>
<evidence type="ECO:0000256" key="3">
    <source>
        <dbReference type="ARBA" id="ARBA00022478"/>
    </source>
</evidence>
<dbReference type="GO" id="GO:0006384">
    <property type="term" value="P:transcription initiation at RNA polymerase III promoter"/>
    <property type="evidence" value="ECO:0007669"/>
    <property type="project" value="TreeGrafter"/>
</dbReference>
<evidence type="ECO:0000313" key="8">
    <source>
        <dbReference type="Proteomes" id="UP001059546"/>
    </source>
</evidence>
<evidence type="ECO:0000313" key="9">
    <source>
        <dbReference type="Proteomes" id="UP001217963"/>
    </source>
</evidence>
<dbReference type="Pfam" id="PF08292">
    <property type="entry name" value="RNA_pol_Rbc25"/>
    <property type="match status" value="1"/>
</dbReference>
<sequence>MFYSVEIEDRIKISLENGLEKEKEVFEKLKRKYVGRILEDGSICIVVMSIVNVCEYKVYDEFLLAKVEFEALLFKFFEYEVVCGTILEQKEDGMRLCVPFFSDLFVKRSGLPDVTERAYVSDCGEKQLAWVWMYRGNKLYFRRNAYVRFRVLGSEEKSPFVLCDLGEAGLGPLEWWI</sequence>
<dbReference type="AlphaFoldDB" id="A0A9Q9C4X0"/>
<evidence type="ECO:0000256" key="1">
    <source>
        <dbReference type="ARBA" id="ARBA00004123"/>
    </source>
</evidence>
<evidence type="ECO:0000259" key="5">
    <source>
        <dbReference type="Pfam" id="PF08292"/>
    </source>
</evidence>
<dbReference type="PANTHER" id="PTHR12709:SF1">
    <property type="entry name" value="DNA-DIRECTED RNA POLYMERASE III SUBUNIT RPC8"/>
    <property type="match status" value="1"/>
</dbReference>
<evidence type="ECO:0000313" key="7">
    <source>
        <dbReference type="EMBL" id="WEL39217.1"/>
    </source>
</evidence>
<dbReference type="EMBL" id="CP075154">
    <property type="protein sequence ID" value="UTX43740.1"/>
    <property type="molecule type" value="Genomic_DNA"/>
</dbReference>
<dbReference type="SUPFAM" id="SSF88798">
    <property type="entry name" value="N-terminal, heterodimerisation domain of RBP7 (RpoE)"/>
    <property type="match status" value="1"/>
</dbReference>
<gene>
    <name evidence="6" type="ORF">GPU96_08g15110</name>
    <name evidence="7" type="ORF">PFJ87_08g00760</name>
</gene>
<dbReference type="Proteomes" id="UP001217963">
    <property type="component" value="Chromosome VIII"/>
</dbReference>
<comment type="subcellular location">
    <subcellularLocation>
        <location evidence="1">Nucleus</location>
    </subcellularLocation>
</comment>
<dbReference type="EMBL" id="CP119069">
    <property type="protein sequence ID" value="WEL39217.1"/>
    <property type="molecule type" value="Genomic_DNA"/>
</dbReference>
<dbReference type="GO" id="GO:0005666">
    <property type="term" value="C:RNA polymerase III complex"/>
    <property type="evidence" value="ECO:0007669"/>
    <property type="project" value="TreeGrafter"/>
</dbReference>
<proteinExistence type="inferred from homology"/>
<keyword evidence="4" id="KW-0804">Transcription</keyword>
<evidence type="ECO:0000313" key="6">
    <source>
        <dbReference type="EMBL" id="UTX43740.1"/>
    </source>
</evidence>
<dbReference type="Proteomes" id="UP001059546">
    <property type="component" value="Chromosome VIII"/>
</dbReference>
<feature type="domain" description="RNA polymerase III subunit Rpc25" evidence="5">
    <location>
        <begin position="80"/>
        <end position="151"/>
    </location>
</feature>
<name>A0A9Q9C4X0_ENCHE</name>
<dbReference type="InterPro" id="IPR036898">
    <property type="entry name" value="RNA_pol_Rpb7-like_N_sf"/>
</dbReference>
<evidence type="ECO:0000256" key="4">
    <source>
        <dbReference type="ARBA" id="ARBA00023163"/>
    </source>
</evidence>
<dbReference type="Gene3D" id="3.30.1490.120">
    <property type="entry name" value="RNA polymerase Rpb7-like, N-terminal domain"/>
    <property type="match status" value="1"/>
</dbReference>
<keyword evidence="9" id="KW-1185">Reference proteome</keyword>
<reference evidence="6" key="1">
    <citation type="submission" date="2021-05" db="EMBL/GenBank/DDBJ databases">
        <title>Encephalitozoon hellem ATCC 50604 Complete Genome.</title>
        <authorList>
            <person name="Mascarenhas dos Santos A.C."/>
            <person name="Julian A.T."/>
            <person name="Pombert J.-F."/>
        </authorList>
    </citation>
    <scope>NUCLEOTIDE SEQUENCE</scope>
    <source>
        <strain evidence="6">ATCC 50604</strain>
    </source>
</reference>
<dbReference type="PANTHER" id="PTHR12709">
    <property type="entry name" value="DNA-DIRECTED RNA POLYMERASE II, III"/>
    <property type="match status" value="1"/>
</dbReference>
<reference evidence="7 9" key="2">
    <citation type="submission" date="2023-02" db="EMBL/GenBank/DDBJ databases">
        <title>Encephalitozoon hellem ATCC 50451 complete genome.</title>
        <authorList>
            <person name="Mascarenhas dos Santos A.C."/>
            <person name="Julian A.T."/>
            <person name="Pombert J.-F."/>
        </authorList>
    </citation>
    <scope>NUCLEOTIDE SEQUENCE [LARGE SCALE GENOMIC DNA]</scope>
    <source>
        <strain evidence="7 9">ATCC 50451</strain>
    </source>
</reference>